<dbReference type="CDD" id="cd15482">
    <property type="entry name" value="Sialidase_non-viral"/>
    <property type="match status" value="1"/>
</dbReference>
<evidence type="ECO:0000313" key="2">
    <source>
        <dbReference type="EMBL" id="TBU35785.1"/>
    </source>
</evidence>
<dbReference type="Gene3D" id="2.120.10.10">
    <property type="match status" value="1"/>
</dbReference>
<dbReference type="InterPro" id="IPR036278">
    <property type="entry name" value="Sialidase_sf"/>
</dbReference>
<dbReference type="Proteomes" id="UP000292957">
    <property type="component" value="Unassembled WGS sequence"/>
</dbReference>
<dbReference type="AlphaFoldDB" id="A0A4Q9N6B5"/>
<name>A0A4Q9N6B5_9APHY</name>
<organism evidence="2">
    <name type="scientific">Dichomitus squalens</name>
    <dbReference type="NCBI Taxonomy" id="114155"/>
    <lineage>
        <taxon>Eukaryota</taxon>
        <taxon>Fungi</taxon>
        <taxon>Dikarya</taxon>
        <taxon>Basidiomycota</taxon>
        <taxon>Agaricomycotina</taxon>
        <taxon>Agaricomycetes</taxon>
        <taxon>Polyporales</taxon>
        <taxon>Polyporaceae</taxon>
        <taxon>Dichomitus</taxon>
    </lineage>
</organism>
<evidence type="ECO:0000256" key="1">
    <source>
        <dbReference type="SAM" id="SignalP"/>
    </source>
</evidence>
<dbReference type="OrthoDB" id="2739686at2759"/>
<proteinExistence type="predicted"/>
<reference evidence="2" key="1">
    <citation type="submission" date="2019-01" db="EMBL/GenBank/DDBJ databases">
        <title>Draft genome sequences of three monokaryotic isolates of the white-rot basidiomycete fungus Dichomitus squalens.</title>
        <authorList>
            <consortium name="DOE Joint Genome Institute"/>
            <person name="Lopez S.C."/>
            <person name="Andreopoulos B."/>
            <person name="Pangilinan J."/>
            <person name="Lipzen A."/>
            <person name="Riley R."/>
            <person name="Ahrendt S."/>
            <person name="Ng V."/>
            <person name="Barry K."/>
            <person name="Daum C."/>
            <person name="Grigoriev I.V."/>
            <person name="Hilden K.S."/>
            <person name="Makela M.R."/>
            <person name="de Vries R.P."/>
        </authorList>
    </citation>
    <scope>NUCLEOTIDE SEQUENCE [LARGE SCALE GENOMIC DNA]</scope>
    <source>
        <strain evidence="2">OM18370.1</strain>
    </source>
</reference>
<dbReference type="EMBL" id="ML143386">
    <property type="protein sequence ID" value="TBU35785.1"/>
    <property type="molecule type" value="Genomic_DNA"/>
</dbReference>
<dbReference type="PANTHER" id="PTHR38792">
    <property type="entry name" value="BNR/ASP-BOX REPEAT DOMAIN PROTEIN (AFU_ORTHOLOGUE AFUA_7G06430)-RELATED"/>
    <property type="match status" value="1"/>
</dbReference>
<protein>
    <submittedName>
        <fullName evidence="2">Neuraminidase</fullName>
    </submittedName>
</protein>
<accession>A0A4Q9N6B5</accession>
<feature type="signal peptide" evidence="1">
    <location>
        <begin position="1"/>
        <end position="22"/>
    </location>
</feature>
<gene>
    <name evidence="2" type="ORF">BD311DRAFT_814022</name>
</gene>
<dbReference type="PANTHER" id="PTHR38792:SF3">
    <property type="entry name" value="BNR_ASP-BOX REPEAT DOMAIN PROTEIN (AFU_ORTHOLOGUE AFUA_7G06430)-RELATED"/>
    <property type="match status" value="1"/>
</dbReference>
<sequence length="401" mass="41628">MARSILFALLTASSALFTLVSAAPSSDYSGGLVYGREVDFGHEVNWAETPTTHNARALERRAGLVPHVPSANIVLSPNGGAYPRVTSLSDGSFLAVYTASSGGNKTLTVARSTDGGSTFSAWGTIATSPGDLDNGFLLQLPNGNVVAAFRNHDMSGSAYTYYRLTACVSTDGGRTWTFLSQINQRAATATNNGLWEPFLRLSSSSALQVYYASENSGNDQDILVQTSTDNGATWSGTTTVAGATTTGRDGMPGCAKFNDGATKLMCVFETTEGHSGLFSVKSVVSTDDGKTWGTTRSEVFNPSGSNNNAGAPQLVATSDGNLVVSFMTDEDTSAHSWPNSGVAFKIVTGPPVATGNWGHKTTVTGPQSAWPGLYAKSDGSVLGCAGAPAGLICKDITFTTS</sequence>
<keyword evidence="1" id="KW-0732">Signal</keyword>
<dbReference type="SUPFAM" id="SSF50939">
    <property type="entry name" value="Sialidases"/>
    <property type="match status" value="1"/>
</dbReference>
<feature type="chain" id="PRO_5020711519" evidence="1">
    <location>
        <begin position="23"/>
        <end position="401"/>
    </location>
</feature>